<sequence>ASYYPSNEVNLIHDYNDNFTNVEPTSIGESECYYKAIFKKCNITTILKPITISQQFSLKDLIKEIDQYQNIKVHDNVLRIFGLTKPVYGGF</sequence>
<evidence type="ECO:0000313" key="2">
    <source>
        <dbReference type="Proteomes" id="UP000789405"/>
    </source>
</evidence>
<dbReference type="OrthoDB" id="2365603at2759"/>
<accession>A0A9N9JA10</accession>
<dbReference type="Proteomes" id="UP000789405">
    <property type="component" value="Unassembled WGS sequence"/>
</dbReference>
<dbReference type="AlphaFoldDB" id="A0A9N9JA10"/>
<proteinExistence type="predicted"/>
<reference evidence="1" key="1">
    <citation type="submission" date="2021-06" db="EMBL/GenBank/DDBJ databases">
        <authorList>
            <person name="Kallberg Y."/>
            <person name="Tangrot J."/>
            <person name="Rosling A."/>
        </authorList>
    </citation>
    <scope>NUCLEOTIDE SEQUENCE</scope>
    <source>
        <strain evidence="1">MA453B</strain>
    </source>
</reference>
<gene>
    <name evidence="1" type="ORF">DERYTH_LOCUS18534</name>
</gene>
<feature type="non-terminal residue" evidence="1">
    <location>
        <position position="91"/>
    </location>
</feature>
<protein>
    <submittedName>
        <fullName evidence="1">1770_t:CDS:1</fullName>
    </submittedName>
</protein>
<dbReference type="EMBL" id="CAJVPY010018929">
    <property type="protein sequence ID" value="CAG8769346.1"/>
    <property type="molecule type" value="Genomic_DNA"/>
</dbReference>
<comment type="caution">
    <text evidence="1">The sequence shown here is derived from an EMBL/GenBank/DDBJ whole genome shotgun (WGS) entry which is preliminary data.</text>
</comment>
<keyword evidence="2" id="KW-1185">Reference proteome</keyword>
<evidence type="ECO:0000313" key="1">
    <source>
        <dbReference type="EMBL" id="CAG8769346.1"/>
    </source>
</evidence>
<organism evidence="1 2">
    <name type="scientific">Dentiscutata erythropus</name>
    <dbReference type="NCBI Taxonomy" id="1348616"/>
    <lineage>
        <taxon>Eukaryota</taxon>
        <taxon>Fungi</taxon>
        <taxon>Fungi incertae sedis</taxon>
        <taxon>Mucoromycota</taxon>
        <taxon>Glomeromycotina</taxon>
        <taxon>Glomeromycetes</taxon>
        <taxon>Diversisporales</taxon>
        <taxon>Gigasporaceae</taxon>
        <taxon>Dentiscutata</taxon>
    </lineage>
</organism>
<name>A0A9N9JA10_9GLOM</name>